<keyword evidence="3 6" id="KW-1133">Transmembrane helix</keyword>
<dbReference type="SUPFAM" id="SSF103473">
    <property type="entry name" value="MFS general substrate transporter"/>
    <property type="match status" value="2"/>
</dbReference>
<dbReference type="PROSITE" id="PS50850">
    <property type="entry name" value="MFS"/>
    <property type="match status" value="1"/>
</dbReference>
<feature type="transmembrane region" description="Helical" evidence="6">
    <location>
        <begin position="187"/>
        <end position="209"/>
    </location>
</feature>
<dbReference type="InterPro" id="IPR011701">
    <property type="entry name" value="MFS"/>
</dbReference>
<sequence>MPGTPSTRISRPWYQVIGKRTVVPVSIHTTPQQTRAFGPIQTAAPDRPVAAAHPRLSTLGLVTVLLGAFLPMLDFFIVNVALPTIDHDLSAGPATLELFVAGYGIAYAVLLVLGGRLGDLYGRKKLFVAGALLFGLTSLACGVAPTALALVAARVAQGASAALMLPQALATIQAATEGERKAKAMGIYGAVGGIAVVIGQVLGGVLLSANLFGTGWRFIFLVNVPFALAAVLLSFRAIPETRSANPARVDVPGTVLLGAALLALLVPLMEGRSLGWPVWTWVMLALFPFLLTAFVLVERRGERAGQVPLVPMSLLRVRGLRVGLTMAVPFFTGFGGFMMVMAVALQVGLHEGPIASGLAMVPMATGFFAASLAGPRLLARFGSRVIVTGAVIQAIGLAVLTLTVFQDWNGLSPWTLLPGMAIAGTGQGLVMPPLIRLVLSQVPLERAGVGGGILATTQQSSLALGVATLGTLFLSLSPSMGMHDALALVLGLQFVATFVVIALSTRLPRKVG</sequence>
<dbReference type="InterPro" id="IPR036259">
    <property type="entry name" value="MFS_trans_sf"/>
</dbReference>
<feature type="transmembrane region" description="Helical" evidence="6">
    <location>
        <begin position="485"/>
        <end position="503"/>
    </location>
</feature>
<dbReference type="CDD" id="cd17321">
    <property type="entry name" value="MFS_MMR_MDR_like"/>
    <property type="match status" value="1"/>
</dbReference>
<dbReference type="EMBL" id="JADPRT010000008">
    <property type="protein sequence ID" value="MBF9070276.1"/>
    <property type="molecule type" value="Genomic_DNA"/>
</dbReference>
<dbReference type="InterPro" id="IPR020846">
    <property type="entry name" value="MFS_dom"/>
</dbReference>
<keyword evidence="5" id="KW-0046">Antibiotic resistance</keyword>
<comment type="caution">
    <text evidence="8">The sequence shown here is derived from an EMBL/GenBank/DDBJ whole genome shotgun (WGS) entry which is preliminary data.</text>
</comment>
<evidence type="ECO:0000256" key="1">
    <source>
        <dbReference type="ARBA" id="ARBA00004651"/>
    </source>
</evidence>
<feature type="transmembrane region" description="Helical" evidence="6">
    <location>
        <begin position="278"/>
        <end position="297"/>
    </location>
</feature>
<evidence type="ECO:0000256" key="2">
    <source>
        <dbReference type="ARBA" id="ARBA00022692"/>
    </source>
</evidence>
<keyword evidence="2 6" id="KW-0812">Transmembrane</keyword>
<accession>A0A931B774</accession>
<dbReference type="PANTHER" id="PTHR42718">
    <property type="entry name" value="MAJOR FACILITATOR SUPERFAMILY MULTIDRUG TRANSPORTER MFSC"/>
    <property type="match status" value="1"/>
</dbReference>
<dbReference type="Proteomes" id="UP000657385">
    <property type="component" value="Unassembled WGS sequence"/>
</dbReference>
<evidence type="ECO:0000256" key="4">
    <source>
        <dbReference type="ARBA" id="ARBA00023136"/>
    </source>
</evidence>
<feature type="transmembrane region" description="Helical" evidence="6">
    <location>
        <begin position="354"/>
        <end position="373"/>
    </location>
</feature>
<evidence type="ECO:0000256" key="3">
    <source>
        <dbReference type="ARBA" id="ARBA00022989"/>
    </source>
</evidence>
<reference evidence="8" key="1">
    <citation type="submission" date="2020-11" db="EMBL/GenBank/DDBJ databases">
        <title>Isolation and identification of active actinomycetes.</title>
        <authorList>
            <person name="Yu B."/>
        </authorList>
    </citation>
    <scope>NUCLEOTIDE SEQUENCE</scope>
    <source>
        <strain evidence="8">NEAU-YB345</strain>
    </source>
</reference>
<feature type="transmembrane region" description="Helical" evidence="6">
    <location>
        <begin position="322"/>
        <end position="348"/>
    </location>
</feature>
<proteinExistence type="predicted"/>
<dbReference type="GO" id="GO:0005886">
    <property type="term" value="C:plasma membrane"/>
    <property type="evidence" value="ECO:0007669"/>
    <property type="project" value="UniProtKB-SubCell"/>
</dbReference>
<evidence type="ECO:0000256" key="6">
    <source>
        <dbReference type="SAM" id="Phobius"/>
    </source>
</evidence>
<feature type="transmembrane region" description="Helical" evidence="6">
    <location>
        <begin position="247"/>
        <end position="266"/>
    </location>
</feature>
<feature type="transmembrane region" description="Helical" evidence="6">
    <location>
        <begin position="126"/>
        <end position="152"/>
    </location>
</feature>
<protein>
    <submittedName>
        <fullName evidence="8">MFS transporter</fullName>
    </submittedName>
</protein>
<dbReference type="AlphaFoldDB" id="A0A931B774"/>
<evidence type="ECO:0000313" key="8">
    <source>
        <dbReference type="EMBL" id="MBF9070276.1"/>
    </source>
</evidence>
<feature type="transmembrane region" description="Helical" evidence="6">
    <location>
        <begin position="385"/>
        <end position="405"/>
    </location>
</feature>
<dbReference type="Gene3D" id="1.20.1250.20">
    <property type="entry name" value="MFS general substrate transporter like domains"/>
    <property type="match status" value="2"/>
</dbReference>
<feature type="transmembrane region" description="Helical" evidence="6">
    <location>
        <begin position="417"/>
        <end position="439"/>
    </location>
</feature>
<feature type="domain" description="Major facilitator superfamily (MFS) profile" evidence="7">
    <location>
        <begin position="60"/>
        <end position="508"/>
    </location>
</feature>
<feature type="transmembrane region" description="Helical" evidence="6">
    <location>
        <begin position="94"/>
        <end position="114"/>
    </location>
</feature>
<keyword evidence="4 6" id="KW-0472">Membrane</keyword>
<name>A0A931B774_9ACTN</name>
<dbReference type="GO" id="GO:0022857">
    <property type="term" value="F:transmembrane transporter activity"/>
    <property type="evidence" value="ECO:0007669"/>
    <property type="project" value="InterPro"/>
</dbReference>
<evidence type="ECO:0000313" key="9">
    <source>
        <dbReference type="Proteomes" id="UP000657385"/>
    </source>
</evidence>
<dbReference type="PANTHER" id="PTHR42718:SF39">
    <property type="entry name" value="ACTINORHODIN TRANSPORTER-RELATED"/>
    <property type="match status" value="1"/>
</dbReference>
<dbReference type="Pfam" id="PF07690">
    <property type="entry name" value="MFS_1"/>
    <property type="match status" value="1"/>
</dbReference>
<evidence type="ECO:0000259" key="7">
    <source>
        <dbReference type="PROSITE" id="PS50850"/>
    </source>
</evidence>
<feature type="transmembrane region" description="Helical" evidence="6">
    <location>
        <begin position="59"/>
        <end position="82"/>
    </location>
</feature>
<gene>
    <name evidence="8" type="ORF">I2501_19805</name>
</gene>
<comment type="subcellular location">
    <subcellularLocation>
        <location evidence="1">Cell membrane</location>
        <topology evidence="1">Multi-pass membrane protein</topology>
    </subcellularLocation>
</comment>
<organism evidence="8 9">
    <name type="scientific">Streptacidiphilus fuscans</name>
    <dbReference type="NCBI Taxonomy" id="2789292"/>
    <lineage>
        <taxon>Bacteria</taxon>
        <taxon>Bacillati</taxon>
        <taxon>Actinomycetota</taxon>
        <taxon>Actinomycetes</taxon>
        <taxon>Kitasatosporales</taxon>
        <taxon>Streptomycetaceae</taxon>
        <taxon>Streptacidiphilus</taxon>
    </lineage>
</organism>
<keyword evidence="9" id="KW-1185">Reference proteome</keyword>
<feature type="transmembrane region" description="Helical" evidence="6">
    <location>
        <begin position="158"/>
        <end position="175"/>
    </location>
</feature>
<dbReference type="GO" id="GO:0046677">
    <property type="term" value="P:response to antibiotic"/>
    <property type="evidence" value="ECO:0007669"/>
    <property type="project" value="UniProtKB-KW"/>
</dbReference>
<evidence type="ECO:0000256" key="5">
    <source>
        <dbReference type="ARBA" id="ARBA00023251"/>
    </source>
</evidence>
<feature type="transmembrane region" description="Helical" evidence="6">
    <location>
        <begin position="215"/>
        <end position="235"/>
    </location>
</feature>